<dbReference type="PANTHER" id="PTHR43805:SF1">
    <property type="entry name" value="GP-PDE DOMAIN-CONTAINING PROTEIN"/>
    <property type="match status" value="1"/>
</dbReference>
<evidence type="ECO:0000259" key="2">
    <source>
        <dbReference type="PROSITE" id="PS51704"/>
    </source>
</evidence>
<dbReference type="KEGG" id="asd:AS9A_2997"/>
<dbReference type="GO" id="GO:0006629">
    <property type="term" value="P:lipid metabolic process"/>
    <property type="evidence" value="ECO:0007669"/>
    <property type="project" value="InterPro"/>
</dbReference>
<evidence type="ECO:0000313" key="3">
    <source>
        <dbReference type="EMBL" id="AEF41444.1"/>
    </source>
</evidence>
<evidence type="ECO:0000313" key="4">
    <source>
        <dbReference type="Proteomes" id="UP000009235"/>
    </source>
</evidence>
<keyword evidence="1" id="KW-1133">Transmembrane helix</keyword>
<gene>
    <name evidence="3" type="ordered locus">AS9A_2997</name>
</gene>
<dbReference type="STRING" id="443218.AS9A_2997"/>
<proteinExistence type="predicted"/>
<keyword evidence="4" id="KW-1185">Reference proteome</keyword>
<keyword evidence="1" id="KW-0472">Membrane</keyword>
<accession>F6EKW4</accession>
<dbReference type="AlphaFoldDB" id="F6EKW4"/>
<dbReference type="PROSITE" id="PS51704">
    <property type="entry name" value="GP_PDE"/>
    <property type="match status" value="1"/>
</dbReference>
<name>F6EKW4_HOYSD</name>
<dbReference type="Gene3D" id="3.20.20.190">
    <property type="entry name" value="Phosphatidylinositol (PI) phosphodiesterase"/>
    <property type="match status" value="1"/>
</dbReference>
<sequence length="286" mass="31137">MSAFLERAVSRCRHTGIMTSHPYLASPAPRAFAHRGWHSGEFHGLENTLAALTEAARRGFEYLEIDVRVSSDGVVVVHHDATLDRVSNMQGHIGDLPWSALAEARVDGREPLSRLSDVLEALPDTKFNIDVKCDAAVKPFVDLIQRTATFDRVAMAAFSTRRLNLMRRLFGASGGVVPIAAMTPAAVMTLWSSSRVGALGSQGVLPKAILRRVAWGGMAQVPKAYAGRTLVDPKFIRAVHALGAEVHVWVVDSEAEMHELLSLGVDGLVTDQPETLQRVLSERNDS</sequence>
<evidence type="ECO:0000256" key="1">
    <source>
        <dbReference type="SAM" id="Phobius"/>
    </source>
</evidence>
<dbReference type="PANTHER" id="PTHR43805">
    <property type="entry name" value="GLYCEROPHOSPHORYL DIESTER PHOSPHODIESTERASE"/>
    <property type="match status" value="1"/>
</dbReference>
<keyword evidence="1" id="KW-0812">Transmembrane</keyword>
<dbReference type="SUPFAM" id="SSF51695">
    <property type="entry name" value="PLC-like phosphodiesterases"/>
    <property type="match status" value="1"/>
</dbReference>
<dbReference type="GO" id="GO:0008081">
    <property type="term" value="F:phosphoric diester hydrolase activity"/>
    <property type="evidence" value="ECO:0007669"/>
    <property type="project" value="InterPro"/>
</dbReference>
<dbReference type="Proteomes" id="UP000009235">
    <property type="component" value="Chromosome"/>
</dbReference>
<dbReference type="HOGENOM" id="CLU_030006_3_6_11"/>
<feature type="transmembrane region" description="Helical" evidence="1">
    <location>
        <begin position="169"/>
        <end position="191"/>
    </location>
</feature>
<feature type="domain" description="GP-PDE" evidence="2">
    <location>
        <begin position="29"/>
        <end position="280"/>
    </location>
</feature>
<reference evidence="3 4" key="1">
    <citation type="journal article" date="2011" name="J. Bacteriol.">
        <title>Complete genome sequence of Amycolicicoccus subflavus DQS3-9A1T, an actinomycete isolated from crude oil-polluted soil.</title>
        <authorList>
            <person name="Cai M."/>
            <person name="Chen W.M."/>
            <person name="Nie Y."/>
            <person name="Chi C.Q."/>
            <person name="Wang Y.N."/>
            <person name="Tang Y.Q."/>
            <person name="Li G.Y."/>
            <person name="Wu X.L."/>
        </authorList>
    </citation>
    <scope>NUCLEOTIDE SEQUENCE [LARGE SCALE GENOMIC DNA]</scope>
    <source>
        <strain evidence="4">DSM 45089 / DQS3-9A1</strain>
    </source>
</reference>
<dbReference type="EMBL" id="CP002786">
    <property type="protein sequence ID" value="AEF41444.1"/>
    <property type="molecule type" value="Genomic_DNA"/>
</dbReference>
<dbReference type="eggNOG" id="COG0584">
    <property type="taxonomic scope" value="Bacteria"/>
</dbReference>
<protein>
    <submittedName>
        <fullName evidence="3">Glycerophosphoryl diester phosphodiesterase</fullName>
    </submittedName>
</protein>
<dbReference type="InterPro" id="IPR017946">
    <property type="entry name" value="PLC-like_Pdiesterase_TIM-brl"/>
</dbReference>
<organism evidence="3 4">
    <name type="scientific">Hoyosella subflava (strain DSM 45089 / JCM 17490 / NBRC 109087 / DQS3-9A1)</name>
    <name type="common">Amycolicicoccus subflavus</name>
    <dbReference type="NCBI Taxonomy" id="443218"/>
    <lineage>
        <taxon>Bacteria</taxon>
        <taxon>Bacillati</taxon>
        <taxon>Actinomycetota</taxon>
        <taxon>Actinomycetes</taxon>
        <taxon>Mycobacteriales</taxon>
        <taxon>Hoyosellaceae</taxon>
        <taxon>Hoyosella</taxon>
    </lineage>
</organism>
<dbReference type="Pfam" id="PF03009">
    <property type="entry name" value="GDPD"/>
    <property type="match status" value="1"/>
</dbReference>
<dbReference type="InterPro" id="IPR030395">
    <property type="entry name" value="GP_PDE_dom"/>
</dbReference>